<organism evidence="1 2">
    <name type="scientific">Senna tora</name>
    <dbReference type="NCBI Taxonomy" id="362788"/>
    <lineage>
        <taxon>Eukaryota</taxon>
        <taxon>Viridiplantae</taxon>
        <taxon>Streptophyta</taxon>
        <taxon>Embryophyta</taxon>
        <taxon>Tracheophyta</taxon>
        <taxon>Spermatophyta</taxon>
        <taxon>Magnoliopsida</taxon>
        <taxon>eudicotyledons</taxon>
        <taxon>Gunneridae</taxon>
        <taxon>Pentapetalae</taxon>
        <taxon>rosids</taxon>
        <taxon>fabids</taxon>
        <taxon>Fabales</taxon>
        <taxon>Fabaceae</taxon>
        <taxon>Caesalpinioideae</taxon>
        <taxon>Cassia clade</taxon>
        <taxon>Senna</taxon>
    </lineage>
</organism>
<evidence type="ECO:0000313" key="2">
    <source>
        <dbReference type="Proteomes" id="UP000634136"/>
    </source>
</evidence>
<protein>
    <submittedName>
        <fullName evidence="1">Uncharacterized protein</fullName>
    </submittedName>
</protein>
<dbReference type="AlphaFoldDB" id="A0A834WHM6"/>
<proteinExistence type="predicted"/>
<evidence type="ECO:0000313" key="1">
    <source>
        <dbReference type="EMBL" id="KAF7823730.1"/>
    </source>
</evidence>
<reference evidence="1" key="1">
    <citation type="submission" date="2020-09" db="EMBL/GenBank/DDBJ databases">
        <title>Genome-Enabled Discovery of Anthraquinone Biosynthesis in Senna tora.</title>
        <authorList>
            <person name="Kang S.-H."/>
            <person name="Pandey R.P."/>
            <person name="Lee C.-M."/>
            <person name="Sim J.-S."/>
            <person name="Jeong J.-T."/>
            <person name="Choi B.-S."/>
            <person name="Jung M."/>
            <person name="Ginzburg D."/>
            <person name="Zhao K."/>
            <person name="Won S.Y."/>
            <person name="Oh T.-J."/>
            <person name="Yu Y."/>
            <person name="Kim N.-H."/>
            <person name="Lee O.R."/>
            <person name="Lee T.-H."/>
            <person name="Bashyal P."/>
            <person name="Kim T.-S."/>
            <person name="Lee W.-H."/>
            <person name="Kawkins C."/>
            <person name="Kim C.-K."/>
            <person name="Kim J.S."/>
            <person name="Ahn B.O."/>
            <person name="Rhee S.Y."/>
            <person name="Sohng J.K."/>
        </authorList>
    </citation>
    <scope>NUCLEOTIDE SEQUENCE</scope>
    <source>
        <tissue evidence="1">Leaf</tissue>
    </source>
</reference>
<name>A0A834WHM6_9FABA</name>
<keyword evidence="2" id="KW-1185">Reference proteome</keyword>
<gene>
    <name evidence="1" type="ORF">G2W53_021874</name>
</gene>
<comment type="caution">
    <text evidence="1">The sequence shown here is derived from an EMBL/GenBank/DDBJ whole genome shotgun (WGS) entry which is preliminary data.</text>
</comment>
<sequence>MPNLRHKRMDPLENNIMIFIPILKNDLISLGINTPTDDNGLRNEALPYLSMVRIGILDPIINPIYDRQVGDVLSANHKMRVEPNQLSKRTFFEDMFFRFSMTTTKWENIFNPEASPTEIISEGKTSMHSFPPEESDFIGNVNSPNIPPISCERILLVCDRDIHPANEICLFHVINHFNFVMIPESLMDLPLPILHFKLSVTMCLVLYNLFHRGEAAAGQAIIWIDFLPSQEPQKKLFIRELQALATLSVKRVKWRRFRFIHEESRGLVKDMQQKLHIRARLTIGFEEDKCPLERKEATIPVMSWARVSQCCCLGMPELVTTVFLCLASKVEEDLKSCKFNLKILNLVTNITKSSLIPQTRRDNVTKLRMLKPHHLKVKRLRSAPIFLCSLDNQRGMIRGSNGGTSYSSTIPAYNIHGDFGVFISSSGGASLFFFLGGLDMLISSSSLSAFLLAPSWEWVKFSILCSGKRSSSERLQFKLKIISVVGDILVRVPPVMAFVSPSCCSCAGVLVLLGPPISKCGVGVRIFPPCEPSPDQKNQDVKGLGAPLFEVEHGLHVSLSIHRNPRVKFKLDRISSFGSVIIPISVVDSPYECCSAMWMISKMTSFRDKRMMNWYSDSDSKESEVPRKSGSPINISDIPRQISYLPESINNTLKALNFEMTFVNEHGNKTFLPESSVCSNIFLIDTDDWCLSWSWRRGWPFKDIIRVSDFLHWSTNLRVTRISPANFARIMNHFDSSFLSNSVFWIW</sequence>
<dbReference type="EMBL" id="JAAIUW010000007">
    <property type="protein sequence ID" value="KAF7823730.1"/>
    <property type="molecule type" value="Genomic_DNA"/>
</dbReference>
<dbReference type="Proteomes" id="UP000634136">
    <property type="component" value="Unassembled WGS sequence"/>
</dbReference>
<accession>A0A834WHM6</accession>